<accession>T0QVZ5</accession>
<dbReference type="eggNOG" id="KOG1803">
    <property type="taxonomic scope" value="Eukaryota"/>
</dbReference>
<dbReference type="OrthoDB" id="6513042at2759"/>
<feature type="compositionally biased region" description="Basic residues" evidence="16">
    <location>
        <begin position="811"/>
        <end position="820"/>
    </location>
</feature>
<dbReference type="GeneID" id="19940853"/>
<feature type="domain" description="AN1-type" evidence="17">
    <location>
        <begin position="846"/>
        <end position="895"/>
    </location>
</feature>
<dbReference type="SMART" id="SM00382">
    <property type="entry name" value="AAA"/>
    <property type="match status" value="1"/>
</dbReference>
<dbReference type="SMART" id="SM00154">
    <property type="entry name" value="ZnF_AN1"/>
    <property type="match status" value="1"/>
</dbReference>
<dbReference type="InterPro" id="IPR027417">
    <property type="entry name" value="P-loop_NTPase"/>
</dbReference>
<dbReference type="GO" id="GO:0005634">
    <property type="term" value="C:nucleus"/>
    <property type="evidence" value="ECO:0007669"/>
    <property type="project" value="UniProtKB-SubCell"/>
</dbReference>
<keyword evidence="19" id="KW-1185">Reference proteome</keyword>
<evidence type="ECO:0000313" key="18">
    <source>
        <dbReference type="EMBL" id="EQC42389.1"/>
    </source>
</evidence>
<evidence type="ECO:0000256" key="3">
    <source>
        <dbReference type="ARBA" id="ARBA00007913"/>
    </source>
</evidence>
<keyword evidence="10" id="KW-0347">Helicase</keyword>
<comment type="catalytic activity">
    <reaction evidence="14">
        <text>ATP + H2O = ADP + phosphate + H(+)</text>
        <dbReference type="Rhea" id="RHEA:13065"/>
        <dbReference type="ChEBI" id="CHEBI:15377"/>
        <dbReference type="ChEBI" id="CHEBI:15378"/>
        <dbReference type="ChEBI" id="CHEBI:30616"/>
        <dbReference type="ChEBI" id="CHEBI:43474"/>
        <dbReference type="ChEBI" id="CHEBI:456216"/>
        <dbReference type="EC" id="3.6.4.12"/>
    </reaction>
    <physiologicalReaction direction="left-to-right" evidence="14">
        <dbReference type="Rhea" id="RHEA:13066"/>
    </physiologicalReaction>
</comment>
<feature type="region of interest" description="Disordered" evidence="16">
    <location>
        <begin position="926"/>
        <end position="947"/>
    </location>
</feature>
<dbReference type="RefSeq" id="XP_008603812.1">
    <property type="nucleotide sequence ID" value="XM_008605590.1"/>
</dbReference>
<dbReference type="InterPro" id="IPR041679">
    <property type="entry name" value="DNA2/NAM7-like_C"/>
</dbReference>
<evidence type="ECO:0000256" key="6">
    <source>
        <dbReference type="ARBA" id="ARBA00022723"/>
    </source>
</evidence>
<dbReference type="CDD" id="cd18808">
    <property type="entry name" value="SF1_C_Upf1"/>
    <property type="match status" value="1"/>
</dbReference>
<protein>
    <recommendedName>
        <fullName evidence="4">DNA helicase</fullName>
        <ecNumber evidence="4">3.6.4.12</ecNumber>
    </recommendedName>
</protein>
<dbReference type="PANTHER" id="PTHR43788:SF8">
    <property type="entry name" value="DNA-BINDING PROTEIN SMUBP-2"/>
    <property type="match status" value="1"/>
</dbReference>
<comment type="subcellular location">
    <subcellularLocation>
        <location evidence="2">Cytoplasm</location>
    </subcellularLocation>
    <subcellularLocation>
        <location evidence="1">Nucleus</location>
    </subcellularLocation>
</comment>
<gene>
    <name evidence="18" type="ORF">SDRG_00126</name>
</gene>
<feature type="compositionally biased region" description="Basic and acidic residues" evidence="16">
    <location>
        <begin position="926"/>
        <end position="937"/>
    </location>
</feature>
<evidence type="ECO:0000256" key="14">
    <source>
        <dbReference type="ARBA" id="ARBA00048432"/>
    </source>
</evidence>
<comment type="similarity">
    <text evidence="3">Belongs to the DNA2/NAM7 helicase family.</text>
</comment>
<keyword evidence="6" id="KW-0479">Metal-binding</keyword>
<dbReference type="SUPFAM" id="SSF118310">
    <property type="entry name" value="AN1-like Zinc finger"/>
    <property type="match status" value="1"/>
</dbReference>
<dbReference type="GO" id="GO:0005737">
    <property type="term" value="C:cytoplasm"/>
    <property type="evidence" value="ECO:0007669"/>
    <property type="project" value="UniProtKB-SubCell"/>
</dbReference>
<feature type="compositionally biased region" description="Basic residues" evidence="16">
    <location>
        <begin position="938"/>
        <end position="947"/>
    </location>
</feature>
<evidence type="ECO:0000259" key="17">
    <source>
        <dbReference type="PROSITE" id="PS51039"/>
    </source>
</evidence>
<dbReference type="InterPro" id="IPR014001">
    <property type="entry name" value="Helicase_ATP-bd"/>
</dbReference>
<keyword evidence="9" id="KW-0378">Hydrolase</keyword>
<keyword evidence="13" id="KW-0539">Nucleus</keyword>
<keyword evidence="12" id="KW-0067">ATP-binding</keyword>
<proteinExistence type="inferred from homology"/>
<keyword evidence="8 15" id="KW-0863">Zinc-finger</keyword>
<dbReference type="Gene3D" id="2.40.30.270">
    <property type="match status" value="1"/>
</dbReference>
<dbReference type="GO" id="GO:0016787">
    <property type="term" value="F:hydrolase activity"/>
    <property type="evidence" value="ECO:0007669"/>
    <property type="project" value="UniProtKB-KW"/>
</dbReference>
<dbReference type="InterPro" id="IPR050534">
    <property type="entry name" value="Coronavir_polyprotein_1ab"/>
</dbReference>
<evidence type="ECO:0000313" key="19">
    <source>
        <dbReference type="Proteomes" id="UP000030762"/>
    </source>
</evidence>
<keyword evidence="7" id="KW-0547">Nucleotide-binding</keyword>
<dbReference type="Pfam" id="PF13086">
    <property type="entry name" value="AAA_11"/>
    <property type="match status" value="1"/>
</dbReference>
<dbReference type="Gene3D" id="4.10.1110.10">
    <property type="entry name" value="AN1-like Zinc finger"/>
    <property type="match status" value="1"/>
</dbReference>
<evidence type="ECO:0000256" key="15">
    <source>
        <dbReference type="PROSITE-ProRule" id="PRU00449"/>
    </source>
</evidence>
<dbReference type="SUPFAM" id="SSF52540">
    <property type="entry name" value="P-loop containing nucleoside triphosphate hydrolases"/>
    <property type="match status" value="1"/>
</dbReference>
<dbReference type="InterPro" id="IPR035896">
    <property type="entry name" value="AN1-like_Znf"/>
</dbReference>
<sequence length="947" mass="102570">MRPTMSLERWLDATRLMLQQERDAEIAQSTLENDTLPASLNPNVLLHLRLASATTGLFGRTVLLLTQGQNRELPSHHFGIGDLVQLSVPTASPTPADANDGLPRGIVTKVEEHAISIAFEDLDNADEYHNQALRLDRLVNDATYRKLHEGIDRLAKYNDGPAMNILNVVFHGGEPQTKPISPFTPSTPMNASQIDAIEYALASKDIALIHGPPGTGKTTTVVELITQCVSQHKMKILVCAPSNIAVDNVLEKVAATKPKFRVTRIGHPARLLPQVLQYCLDARIASADGTAIIADIRKEMGALQTKMAKARKQRAKASVYAMRKECQLLRKEIRDRERKVVREIVEHSDVLFATNAGAATKLLANLVFDVVIIDEAAQALEASCWIPLLMGKRCVLAGDHLQLPPTIKSDVAARAHMTLFDRITRMEKTKGVVKMLSTQYRMHEAISSWSSHAMYDGKLASSDAVATRKLGDLAHVTHTTELTAPTLLLLDTAGCGLDEDVDDAPTHEALRISKSNAGEADVVAAHVHALLNIGLRPDEIAVITPYNAQVQLLKRLLLPTLPTLEIRSVDGFQGCEKEAVVMSLVRSNAKKQVGFLADDRRMNVAITRAKRHVALVCDTDTIGKHPFLHALMEHFEAHGEYRSAEEYLSTTLDETPANAFDSNALLSELKKDAKELLAPKATPLAKPTTKPAHVKKSVPTPATSTPATSVHSPPTSVPTPSVPVATPPPAPVDTPGHGPANDESESEDEAPPTTSSAFGALVGDSSSDSEPNDLGDDEAKPAPNANSLLQDLHKERVARQKALAAPTSSSKTKKKGKMKAPPRIEVAPIADKAPDEDDLAFLDRVATQANVCTFGSCAQRITLLGSVCKFCNLKFCYTHGLPEVHGCGPAVRAFEQARHKTASSAVKSNSYQAKEKRKLLQKALDEKLAAKSTDRKSTKATKAKSKP</sequence>
<evidence type="ECO:0000256" key="12">
    <source>
        <dbReference type="ARBA" id="ARBA00022840"/>
    </source>
</evidence>
<dbReference type="Pfam" id="PF21138">
    <property type="entry name" value="SMUBP-2_HCS1_1B"/>
    <property type="match status" value="1"/>
</dbReference>
<dbReference type="SMART" id="SM00487">
    <property type="entry name" value="DEXDc"/>
    <property type="match status" value="1"/>
</dbReference>
<evidence type="ECO:0000256" key="4">
    <source>
        <dbReference type="ARBA" id="ARBA00012551"/>
    </source>
</evidence>
<evidence type="ECO:0000256" key="11">
    <source>
        <dbReference type="ARBA" id="ARBA00022833"/>
    </source>
</evidence>
<evidence type="ECO:0000256" key="16">
    <source>
        <dbReference type="SAM" id="MobiDB-lite"/>
    </source>
</evidence>
<feature type="compositionally biased region" description="Low complexity" evidence="16">
    <location>
        <begin position="697"/>
        <end position="714"/>
    </location>
</feature>
<dbReference type="Gene3D" id="3.40.50.300">
    <property type="entry name" value="P-loop containing nucleotide triphosphate hydrolases"/>
    <property type="match status" value="2"/>
</dbReference>
<dbReference type="AlphaFoldDB" id="T0QVZ5"/>
<evidence type="ECO:0000256" key="7">
    <source>
        <dbReference type="ARBA" id="ARBA00022741"/>
    </source>
</evidence>
<dbReference type="InterPro" id="IPR003593">
    <property type="entry name" value="AAA+_ATPase"/>
</dbReference>
<evidence type="ECO:0000256" key="5">
    <source>
        <dbReference type="ARBA" id="ARBA00022490"/>
    </source>
</evidence>
<dbReference type="EMBL" id="JH767132">
    <property type="protein sequence ID" value="EQC42389.1"/>
    <property type="molecule type" value="Genomic_DNA"/>
</dbReference>
<evidence type="ECO:0000256" key="9">
    <source>
        <dbReference type="ARBA" id="ARBA00022801"/>
    </source>
</evidence>
<dbReference type="GO" id="GO:0008270">
    <property type="term" value="F:zinc ion binding"/>
    <property type="evidence" value="ECO:0007669"/>
    <property type="project" value="UniProtKB-KW"/>
</dbReference>
<feature type="region of interest" description="Disordered" evidence="16">
    <location>
        <begin position="680"/>
        <end position="784"/>
    </location>
</feature>
<keyword evidence="11" id="KW-0862">Zinc</keyword>
<dbReference type="InterPro" id="IPR048761">
    <property type="entry name" value="SMUBP-2_HCS1_1B"/>
</dbReference>
<dbReference type="CDD" id="cd18044">
    <property type="entry name" value="DEXXQc_SMUBP2"/>
    <property type="match status" value="1"/>
</dbReference>
<dbReference type="Pfam" id="PF01428">
    <property type="entry name" value="zf-AN1"/>
    <property type="match status" value="1"/>
</dbReference>
<feature type="compositionally biased region" description="Pro residues" evidence="16">
    <location>
        <begin position="715"/>
        <end position="732"/>
    </location>
</feature>
<keyword evidence="5" id="KW-0963">Cytoplasm</keyword>
<dbReference type="PANTHER" id="PTHR43788">
    <property type="entry name" value="DNA2/NAM7 HELICASE FAMILY MEMBER"/>
    <property type="match status" value="1"/>
</dbReference>
<dbReference type="PROSITE" id="PS51039">
    <property type="entry name" value="ZF_AN1"/>
    <property type="match status" value="1"/>
</dbReference>
<dbReference type="InParanoid" id="T0QVZ5"/>
<dbReference type="Pfam" id="PF13087">
    <property type="entry name" value="AAA_12"/>
    <property type="match status" value="1"/>
</dbReference>
<dbReference type="InterPro" id="IPR047187">
    <property type="entry name" value="SF1_C_Upf1"/>
</dbReference>
<reference evidence="18 19" key="1">
    <citation type="submission" date="2012-04" db="EMBL/GenBank/DDBJ databases">
        <title>The Genome Sequence of Saprolegnia declina VS20.</title>
        <authorList>
            <consortium name="The Broad Institute Genome Sequencing Platform"/>
            <person name="Russ C."/>
            <person name="Nusbaum C."/>
            <person name="Tyler B."/>
            <person name="van West P."/>
            <person name="Dieguez-Uribeondo J."/>
            <person name="de Bruijn I."/>
            <person name="Tripathy S."/>
            <person name="Jiang R."/>
            <person name="Young S.K."/>
            <person name="Zeng Q."/>
            <person name="Gargeya S."/>
            <person name="Fitzgerald M."/>
            <person name="Haas B."/>
            <person name="Abouelleil A."/>
            <person name="Alvarado L."/>
            <person name="Arachchi H.M."/>
            <person name="Berlin A."/>
            <person name="Chapman S.B."/>
            <person name="Goldberg J."/>
            <person name="Griggs A."/>
            <person name="Gujja S."/>
            <person name="Hansen M."/>
            <person name="Howarth C."/>
            <person name="Imamovic A."/>
            <person name="Larimer J."/>
            <person name="McCowen C."/>
            <person name="Montmayeur A."/>
            <person name="Murphy C."/>
            <person name="Neiman D."/>
            <person name="Pearson M."/>
            <person name="Priest M."/>
            <person name="Roberts A."/>
            <person name="Saif S."/>
            <person name="Shea T."/>
            <person name="Sisk P."/>
            <person name="Sykes S."/>
            <person name="Wortman J."/>
            <person name="Nusbaum C."/>
            <person name="Birren B."/>
        </authorList>
    </citation>
    <scope>NUCLEOTIDE SEQUENCE [LARGE SCALE GENOMIC DNA]</scope>
    <source>
        <strain evidence="18 19">VS20</strain>
    </source>
</reference>
<dbReference type="VEuPathDB" id="FungiDB:SDRG_00126"/>
<feature type="compositionally biased region" description="Low complexity" evidence="16">
    <location>
        <begin position="801"/>
        <end position="810"/>
    </location>
</feature>
<organism evidence="18 19">
    <name type="scientific">Saprolegnia diclina (strain VS20)</name>
    <dbReference type="NCBI Taxonomy" id="1156394"/>
    <lineage>
        <taxon>Eukaryota</taxon>
        <taxon>Sar</taxon>
        <taxon>Stramenopiles</taxon>
        <taxon>Oomycota</taxon>
        <taxon>Saprolegniomycetes</taxon>
        <taxon>Saprolegniales</taxon>
        <taxon>Saprolegniaceae</taxon>
        <taxon>Saprolegnia</taxon>
    </lineage>
</organism>
<dbReference type="GO" id="GO:0005524">
    <property type="term" value="F:ATP binding"/>
    <property type="evidence" value="ECO:0007669"/>
    <property type="project" value="UniProtKB-KW"/>
</dbReference>
<dbReference type="OMA" id="QAMYKGE"/>
<name>T0QVZ5_SAPDV</name>
<dbReference type="Proteomes" id="UP000030762">
    <property type="component" value="Unassembled WGS sequence"/>
</dbReference>
<evidence type="ECO:0000256" key="1">
    <source>
        <dbReference type="ARBA" id="ARBA00004123"/>
    </source>
</evidence>
<evidence type="ECO:0000256" key="2">
    <source>
        <dbReference type="ARBA" id="ARBA00004496"/>
    </source>
</evidence>
<dbReference type="GO" id="GO:0003723">
    <property type="term" value="F:RNA binding"/>
    <property type="evidence" value="ECO:0007669"/>
    <property type="project" value="InterPro"/>
</dbReference>
<dbReference type="EC" id="3.6.4.12" evidence="4"/>
<dbReference type="GO" id="GO:0043139">
    <property type="term" value="F:5'-3' DNA helicase activity"/>
    <property type="evidence" value="ECO:0007669"/>
    <property type="project" value="TreeGrafter"/>
</dbReference>
<evidence type="ECO:0000256" key="13">
    <source>
        <dbReference type="ARBA" id="ARBA00023242"/>
    </source>
</evidence>
<feature type="region of interest" description="Disordered" evidence="16">
    <location>
        <begin position="798"/>
        <end position="821"/>
    </location>
</feature>
<dbReference type="InterPro" id="IPR000058">
    <property type="entry name" value="Znf_AN1"/>
</dbReference>
<dbReference type="InterPro" id="IPR041677">
    <property type="entry name" value="DNA2/NAM7_AAA_11"/>
</dbReference>
<evidence type="ECO:0000256" key="8">
    <source>
        <dbReference type="ARBA" id="ARBA00022771"/>
    </source>
</evidence>
<evidence type="ECO:0000256" key="10">
    <source>
        <dbReference type="ARBA" id="ARBA00022806"/>
    </source>
</evidence>